<protein>
    <submittedName>
        <fullName evidence="1">(northern house mosquito) hypothetical protein</fullName>
    </submittedName>
</protein>
<dbReference type="EMBL" id="HBUE01088821">
    <property type="protein sequence ID" value="CAG6480595.1"/>
    <property type="molecule type" value="Transcribed_RNA"/>
</dbReference>
<proteinExistence type="predicted"/>
<name>A0A8D8BUK6_CULPI</name>
<accession>A0A8D8BUK6</accession>
<evidence type="ECO:0000313" key="1">
    <source>
        <dbReference type="EMBL" id="CAG6480589.1"/>
    </source>
</evidence>
<dbReference type="AlphaFoldDB" id="A0A8D8BUK6"/>
<sequence>MFEGFLKLDVVLGRFNAQDPRHKQQDQGRDSSHRGHYELTIAEAQAETKRFRRRVDAGSGTLLVGTSQGARFTPAEPPRNGCAFCQLGQLFCGMEPHRHQVPQVPGDGCRGRRNAFGRDQDDGRDARVLVGSAGREGSVGNCGVMSVNLVGKVYFE</sequence>
<reference evidence="1" key="1">
    <citation type="submission" date="2021-05" db="EMBL/GenBank/DDBJ databases">
        <authorList>
            <person name="Alioto T."/>
            <person name="Alioto T."/>
            <person name="Gomez Garrido J."/>
        </authorList>
    </citation>
    <scope>NUCLEOTIDE SEQUENCE</scope>
</reference>
<dbReference type="EMBL" id="HBUE01088813">
    <property type="protein sequence ID" value="CAG6480589.1"/>
    <property type="molecule type" value="Transcribed_RNA"/>
</dbReference>
<organism evidence="1">
    <name type="scientific">Culex pipiens</name>
    <name type="common">House mosquito</name>
    <dbReference type="NCBI Taxonomy" id="7175"/>
    <lineage>
        <taxon>Eukaryota</taxon>
        <taxon>Metazoa</taxon>
        <taxon>Ecdysozoa</taxon>
        <taxon>Arthropoda</taxon>
        <taxon>Hexapoda</taxon>
        <taxon>Insecta</taxon>
        <taxon>Pterygota</taxon>
        <taxon>Neoptera</taxon>
        <taxon>Endopterygota</taxon>
        <taxon>Diptera</taxon>
        <taxon>Nematocera</taxon>
        <taxon>Culicoidea</taxon>
        <taxon>Culicidae</taxon>
        <taxon>Culicinae</taxon>
        <taxon>Culicini</taxon>
        <taxon>Culex</taxon>
        <taxon>Culex</taxon>
    </lineage>
</organism>